<dbReference type="AlphaFoldDB" id="A0A1M2V3Y7"/>
<dbReference type="OrthoDB" id="6077919at2759"/>
<reference evidence="1 2" key="1">
    <citation type="submission" date="2016-10" db="EMBL/GenBank/DDBJ databases">
        <title>Genome sequence of the basidiomycete white-rot fungus Trametes pubescens.</title>
        <authorList>
            <person name="Makela M.R."/>
            <person name="Granchi Z."/>
            <person name="Peng M."/>
            <person name="De Vries R.P."/>
            <person name="Grigoriev I."/>
            <person name="Riley R."/>
            <person name="Hilden K."/>
        </authorList>
    </citation>
    <scope>NUCLEOTIDE SEQUENCE [LARGE SCALE GENOMIC DNA]</scope>
    <source>
        <strain evidence="1 2">FBCC735</strain>
    </source>
</reference>
<gene>
    <name evidence="1" type="ORF">TRAPUB_7180</name>
</gene>
<evidence type="ECO:0008006" key="3">
    <source>
        <dbReference type="Google" id="ProtNLM"/>
    </source>
</evidence>
<dbReference type="STRING" id="154538.A0A1M2V3Y7"/>
<name>A0A1M2V3Y7_TRAPU</name>
<evidence type="ECO:0000313" key="2">
    <source>
        <dbReference type="Proteomes" id="UP000184267"/>
    </source>
</evidence>
<protein>
    <recommendedName>
        <fullName evidence="3">C2H2-type domain-containing protein</fullName>
    </recommendedName>
</protein>
<sequence length="92" mass="10351">MRGCEKSFVSDAGLLLHLESGACVSRMTRAKIDRIMAKYDRDHKPLAPHILNQHLRSAAHADKIYRGPRTLYGCGAELCMLSAFRQHVESEL</sequence>
<dbReference type="Proteomes" id="UP000184267">
    <property type="component" value="Unassembled WGS sequence"/>
</dbReference>
<organism evidence="1 2">
    <name type="scientific">Trametes pubescens</name>
    <name type="common">White-rot fungus</name>
    <dbReference type="NCBI Taxonomy" id="154538"/>
    <lineage>
        <taxon>Eukaryota</taxon>
        <taxon>Fungi</taxon>
        <taxon>Dikarya</taxon>
        <taxon>Basidiomycota</taxon>
        <taxon>Agaricomycotina</taxon>
        <taxon>Agaricomycetes</taxon>
        <taxon>Polyporales</taxon>
        <taxon>Polyporaceae</taxon>
        <taxon>Trametes</taxon>
    </lineage>
</organism>
<keyword evidence="2" id="KW-1185">Reference proteome</keyword>
<evidence type="ECO:0000313" key="1">
    <source>
        <dbReference type="EMBL" id="OJT02298.1"/>
    </source>
</evidence>
<dbReference type="EMBL" id="MNAD01001679">
    <property type="protein sequence ID" value="OJT02298.1"/>
    <property type="molecule type" value="Genomic_DNA"/>
</dbReference>
<comment type="caution">
    <text evidence="1">The sequence shown here is derived from an EMBL/GenBank/DDBJ whole genome shotgun (WGS) entry which is preliminary data.</text>
</comment>
<proteinExistence type="predicted"/>
<accession>A0A1M2V3Y7</accession>